<dbReference type="EMBL" id="JAVRRT010000002">
    <property type="protein sequence ID" value="KAK5174690.1"/>
    <property type="molecule type" value="Genomic_DNA"/>
</dbReference>
<reference evidence="1 2" key="1">
    <citation type="submission" date="2023-08" db="EMBL/GenBank/DDBJ databases">
        <title>Black Yeasts Isolated from many extreme environments.</title>
        <authorList>
            <person name="Coleine C."/>
            <person name="Stajich J.E."/>
            <person name="Selbmann L."/>
        </authorList>
    </citation>
    <scope>NUCLEOTIDE SEQUENCE [LARGE SCALE GENOMIC DNA]</scope>
    <source>
        <strain evidence="1 2">CCFEE 5935</strain>
    </source>
</reference>
<dbReference type="RefSeq" id="XP_064663359.1">
    <property type="nucleotide sequence ID" value="XM_064799032.1"/>
</dbReference>
<comment type="caution">
    <text evidence="1">The sequence shown here is derived from an EMBL/GenBank/DDBJ whole genome shotgun (WGS) entry which is preliminary data.</text>
</comment>
<evidence type="ECO:0000313" key="1">
    <source>
        <dbReference type="EMBL" id="KAK5174690.1"/>
    </source>
</evidence>
<name>A0AAV9PLQ5_9PEZI</name>
<dbReference type="Gene3D" id="1.25.40.10">
    <property type="entry name" value="Tetratricopeptide repeat domain"/>
    <property type="match status" value="1"/>
</dbReference>
<gene>
    <name evidence="1" type="ORF">LTR77_001772</name>
</gene>
<sequence>MTETTKPHLLTLPPEIREYIYRLILHPSANRSSIADGYALQNYSAALVLFKLNHQIYIESRKIFRDLNIFVRIETPWQEAQSHVSLEGHVPILAKGEEAARFNGHTMSVIIDAPESPLQATETEAFVILLEDLEKFCKVWFYADLTHPGLNRFLRLSLRLRDPHTPSWDEKRIHKAVQKQLLLPFGQVKDLKEVVISGDPKPLPSIEAELREAQKTPHQRPEHCLREATQLKLDGNVELTAGNYTAALKKYVEAWEAIHIVIRGRKRHIHADSFFQGELREPPYEGKNGQSERLILRVQLVANTCQAYLKLEDWDSASFWGMRSIKMLREAMGADDTQELPPEDEAVLGFPAADQMGKIYYRTALAYKEMGDKVQARKLLRVATIYLPRDEHVRKELAACALRIG</sequence>
<organism evidence="1 2">
    <name type="scientific">Saxophila tyrrhenica</name>
    <dbReference type="NCBI Taxonomy" id="1690608"/>
    <lineage>
        <taxon>Eukaryota</taxon>
        <taxon>Fungi</taxon>
        <taxon>Dikarya</taxon>
        <taxon>Ascomycota</taxon>
        <taxon>Pezizomycotina</taxon>
        <taxon>Dothideomycetes</taxon>
        <taxon>Dothideomycetidae</taxon>
        <taxon>Mycosphaerellales</taxon>
        <taxon>Extremaceae</taxon>
        <taxon>Saxophila</taxon>
    </lineage>
</organism>
<accession>A0AAV9PLQ5</accession>
<dbReference type="InterPro" id="IPR011990">
    <property type="entry name" value="TPR-like_helical_dom_sf"/>
</dbReference>
<evidence type="ECO:0000313" key="2">
    <source>
        <dbReference type="Proteomes" id="UP001337655"/>
    </source>
</evidence>
<protein>
    <submittedName>
        <fullName evidence="1">Uncharacterized protein</fullName>
    </submittedName>
</protein>
<dbReference type="GeneID" id="89923119"/>
<dbReference type="AlphaFoldDB" id="A0AAV9PLQ5"/>
<dbReference type="Proteomes" id="UP001337655">
    <property type="component" value="Unassembled WGS sequence"/>
</dbReference>
<dbReference type="SUPFAM" id="SSF48452">
    <property type="entry name" value="TPR-like"/>
    <property type="match status" value="1"/>
</dbReference>
<keyword evidence="2" id="KW-1185">Reference proteome</keyword>
<proteinExistence type="predicted"/>